<dbReference type="InParanoid" id="M4DQX2"/>
<reference evidence="2" key="3">
    <citation type="submission" date="2023-03" db="UniProtKB">
        <authorList>
            <consortium name="EnsemblPlants"/>
        </authorList>
    </citation>
    <scope>IDENTIFICATION</scope>
    <source>
        <strain evidence="2">cv. Chiifu-401-42</strain>
    </source>
</reference>
<evidence type="ECO:0000313" key="2">
    <source>
        <dbReference type="EnsemblPlants" id="Bra018915.1-P"/>
    </source>
</evidence>
<dbReference type="STRING" id="51351.M4DQX2"/>
<protein>
    <submittedName>
        <fullName evidence="2">Uncharacterized protein</fullName>
    </submittedName>
</protein>
<dbReference type="Gramene" id="Bra018915.1">
    <property type="protein sequence ID" value="Bra018915.1-P"/>
    <property type="gene ID" value="Bra018915"/>
</dbReference>
<evidence type="ECO:0000313" key="3">
    <source>
        <dbReference type="Proteomes" id="UP000011750"/>
    </source>
</evidence>
<keyword evidence="1" id="KW-0175">Coiled coil</keyword>
<organism evidence="2 3">
    <name type="scientific">Brassica campestris</name>
    <name type="common">Field mustard</name>
    <dbReference type="NCBI Taxonomy" id="3711"/>
    <lineage>
        <taxon>Eukaryota</taxon>
        <taxon>Viridiplantae</taxon>
        <taxon>Streptophyta</taxon>
        <taxon>Embryophyta</taxon>
        <taxon>Tracheophyta</taxon>
        <taxon>Spermatophyta</taxon>
        <taxon>Magnoliopsida</taxon>
        <taxon>eudicotyledons</taxon>
        <taxon>Gunneridae</taxon>
        <taxon>Pentapetalae</taxon>
        <taxon>rosids</taxon>
        <taxon>malvids</taxon>
        <taxon>Brassicales</taxon>
        <taxon>Brassicaceae</taxon>
        <taxon>Brassiceae</taxon>
        <taxon>Brassica</taxon>
    </lineage>
</organism>
<proteinExistence type="predicted"/>
<keyword evidence="3" id="KW-1185">Reference proteome</keyword>
<evidence type="ECO:0000256" key="1">
    <source>
        <dbReference type="SAM" id="Coils"/>
    </source>
</evidence>
<reference evidence="2 3" key="2">
    <citation type="journal article" date="2018" name="Hortic Res">
        <title>Improved Brassica rapa reference genome by single-molecule sequencing and chromosome conformation capture technologies.</title>
        <authorList>
            <person name="Zhang L."/>
            <person name="Cai X."/>
            <person name="Wu J."/>
            <person name="Liu M."/>
            <person name="Grob S."/>
            <person name="Cheng F."/>
            <person name="Liang J."/>
            <person name="Cai C."/>
            <person name="Liu Z."/>
            <person name="Liu B."/>
            <person name="Wang F."/>
            <person name="Li S."/>
            <person name="Liu F."/>
            <person name="Li X."/>
            <person name="Cheng L."/>
            <person name="Yang W."/>
            <person name="Li M.H."/>
            <person name="Grossniklaus U."/>
            <person name="Zheng H."/>
            <person name="Wang X."/>
        </authorList>
    </citation>
    <scope>NUCLEOTIDE SEQUENCE [LARGE SCALE GENOMIC DNA]</scope>
    <source>
        <strain evidence="2 3">cv. Chiifu-401-42</strain>
    </source>
</reference>
<sequence>MHLLSSKEKEDWNAARRLLFQDHIILLHEMRQNQSKPLLKEINEFQGLLEKKNEDNDEEETRSEAVETVVMIPCIGDTVLSPVKAGETCVDVNRSEAVVETVVDAGTKEAECLLHDERLKHRKLIN</sequence>
<reference evidence="2 3" key="1">
    <citation type="journal article" date="2011" name="Nat. Genet.">
        <title>The genome of the mesopolyploid crop species Brassica rapa.</title>
        <authorList>
            <consortium name="Brassica rapa Genome Sequencing Project Consortium"/>
            <person name="Wang X."/>
            <person name="Wang H."/>
            <person name="Wang J."/>
            <person name="Sun R."/>
            <person name="Wu J."/>
            <person name="Liu S."/>
            <person name="Bai Y."/>
            <person name="Mun J.H."/>
            <person name="Bancroft I."/>
            <person name="Cheng F."/>
            <person name="Huang S."/>
            <person name="Li X."/>
            <person name="Hua W."/>
            <person name="Wang J."/>
            <person name="Wang X."/>
            <person name="Freeling M."/>
            <person name="Pires J.C."/>
            <person name="Paterson A.H."/>
            <person name="Chalhoub B."/>
            <person name="Wang B."/>
            <person name="Hayward A."/>
            <person name="Sharpe A.G."/>
            <person name="Park B.S."/>
            <person name="Weisshaar B."/>
            <person name="Liu B."/>
            <person name="Li B."/>
            <person name="Liu B."/>
            <person name="Tong C."/>
            <person name="Song C."/>
            <person name="Duran C."/>
            <person name="Peng C."/>
            <person name="Geng C."/>
            <person name="Koh C."/>
            <person name="Lin C."/>
            <person name="Edwards D."/>
            <person name="Mu D."/>
            <person name="Shen D."/>
            <person name="Soumpourou E."/>
            <person name="Li F."/>
            <person name="Fraser F."/>
            <person name="Conant G."/>
            <person name="Lassalle G."/>
            <person name="King G.J."/>
            <person name="Bonnema G."/>
            <person name="Tang H."/>
            <person name="Wang H."/>
            <person name="Belcram H."/>
            <person name="Zhou H."/>
            <person name="Hirakawa H."/>
            <person name="Abe H."/>
            <person name="Guo H."/>
            <person name="Wang H."/>
            <person name="Jin H."/>
            <person name="Parkin I.A."/>
            <person name="Batley J."/>
            <person name="Kim J.S."/>
            <person name="Just J."/>
            <person name="Li J."/>
            <person name="Xu J."/>
            <person name="Deng J."/>
            <person name="Kim J.A."/>
            <person name="Li J."/>
            <person name="Yu J."/>
            <person name="Meng J."/>
            <person name="Wang J."/>
            <person name="Min J."/>
            <person name="Poulain J."/>
            <person name="Wang J."/>
            <person name="Hatakeyama K."/>
            <person name="Wu K."/>
            <person name="Wang L."/>
            <person name="Fang L."/>
            <person name="Trick M."/>
            <person name="Links M.G."/>
            <person name="Zhao M."/>
            <person name="Jin M."/>
            <person name="Ramchiary N."/>
            <person name="Drou N."/>
            <person name="Berkman P.J."/>
            <person name="Cai Q."/>
            <person name="Huang Q."/>
            <person name="Li R."/>
            <person name="Tabata S."/>
            <person name="Cheng S."/>
            <person name="Zhang S."/>
            <person name="Zhang S."/>
            <person name="Huang S."/>
            <person name="Sato S."/>
            <person name="Sun S."/>
            <person name="Kwon S.J."/>
            <person name="Choi S.R."/>
            <person name="Lee T.H."/>
            <person name="Fan W."/>
            <person name="Zhao X."/>
            <person name="Tan X."/>
            <person name="Xu X."/>
            <person name="Wang Y."/>
            <person name="Qiu Y."/>
            <person name="Yin Y."/>
            <person name="Li Y."/>
            <person name="Du Y."/>
            <person name="Liao Y."/>
            <person name="Lim Y."/>
            <person name="Narusaka Y."/>
            <person name="Wang Y."/>
            <person name="Wang Z."/>
            <person name="Li Z."/>
            <person name="Wang Z."/>
            <person name="Xiong Z."/>
            <person name="Zhang Z."/>
        </authorList>
    </citation>
    <scope>NUCLEOTIDE SEQUENCE [LARGE SCALE GENOMIC DNA]</scope>
    <source>
        <strain evidence="2 3">cv. Chiifu-401-42</strain>
    </source>
</reference>
<dbReference type="EnsemblPlants" id="Bra018915.1">
    <property type="protein sequence ID" value="Bra018915.1-P"/>
    <property type="gene ID" value="Bra018915"/>
</dbReference>
<dbReference type="Proteomes" id="UP000011750">
    <property type="component" value="Chromosome A06"/>
</dbReference>
<accession>M4DQX2</accession>
<feature type="coiled-coil region" evidence="1">
    <location>
        <begin position="42"/>
        <end position="69"/>
    </location>
</feature>
<dbReference type="HOGENOM" id="CLU_1984713_0_0_1"/>
<dbReference type="AlphaFoldDB" id="M4DQX2"/>
<name>M4DQX2_BRACM</name>